<sequence>MTTSAFDAAAADFTALGEYLWGPIGVATVAAAGLRPGERVLDACCGTGASAIPAAEAVGADGLVDAVDLSGPMVDELRGLSAGLPQLRAHQADVTTWDTGGYDVVQSALGIFFFPDMTAGTEHLISRAGRVVFTIWRGDAMAAAGRHLGLAVAAATGTAPPKERERSLFDRINQPGTYAAWLTERGLTEVAVTTHDMRLTMTPEVAWLVVTGSGYRGALAKLDPGTVDTVREHYLASLRADGVTELDATTLIGTGTTAT</sequence>
<reference evidence="2 3" key="1">
    <citation type="submission" date="2020-08" db="EMBL/GenBank/DDBJ databases">
        <title>Genomic Encyclopedia of Type Strains, Phase III (KMG-III): the genomes of soil and plant-associated and newly described type strains.</title>
        <authorList>
            <person name="Whitman W."/>
        </authorList>
    </citation>
    <scope>NUCLEOTIDE SEQUENCE [LARGE SCALE GENOMIC DNA]</scope>
    <source>
        <strain evidence="2 3">CECT 8960</strain>
    </source>
</reference>
<dbReference type="EMBL" id="JACHJQ010000010">
    <property type="protein sequence ID" value="MBB4911709.1"/>
    <property type="molecule type" value="Genomic_DNA"/>
</dbReference>
<keyword evidence="2" id="KW-0489">Methyltransferase</keyword>
<dbReference type="GO" id="GO:0008168">
    <property type="term" value="F:methyltransferase activity"/>
    <property type="evidence" value="ECO:0007669"/>
    <property type="project" value="UniProtKB-KW"/>
</dbReference>
<gene>
    <name evidence="2" type="ORF">FHR82_007979</name>
</gene>
<dbReference type="CDD" id="cd02440">
    <property type="entry name" value="AdoMet_MTases"/>
    <property type="match status" value="1"/>
</dbReference>
<accession>A0A7W7QDV1</accession>
<evidence type="ECO:0000259" key="1">
    <source>
        <dbReference type="Pfam" id="PF13649"/>
    </source>
</evidence>
<evidence type="ECO:0000313" key="3">
    <source>
        <dbReference type="Proteomes" id="UP000520767"/>
    </source>
</evidence>
<feature type="domain" description="Methyltransferase" evidence="1">
    <location>
        <begin position="40"/>
        <end position="116"/>
    </location>
</feature>
<dbReference type="RefSeq" id="WP_184815701.1">
    <property type="nucleotide sequence ID" value="NZ_JACHJQ010000010.1"/>
</dbReference>
<keyword evidence="3" id="KW-1185">Reference proteome</keyword>
<name>A0A7W7QDV1_9PSEU</name>
<proteinExistence type="predicted"/>
<dbReference type="AlphaFoldDB" id="A0A7W7QDV1"/>
<comment type="caution">
    <text evidence="2">The sequence shown here is derived from an EMBL/GenBank/DDBJ whole genome shotgun (WGS) entry which is preliminary data.</text>
</comment>
<evidence type="ECO:0000313" key="2">
    <source>
        <dbReference type="EMBL" id="MBB4911709.1"/>
    </source>
</evidence>
<keyword evidence="2" id="KW-0808">Transferase</keyword>
<dbReference type="Proteomes" id="UP000520767">
    <property type="component" value="Unassembled WGS sequence"/>
</dbReference>
<dbReference type="InterPro" id="IPR041698">
    <property type="entry name" value="Methyltransf_25"/>
</dbReference>
<organism evidence="2 3">
    <name type="scientific">Actinophytocola algeriensis</name>
    <dbReference type="NCBI Taxonomy" id="1768010"/>
    <lineage>
        <taxon>Bacteria</taxon>
        <taxon>Bacillati</taxon>
        <taxon>Actinomycetota</taxon>
        <taxon>Actinomycetes</taxon>
        <taxon>Pseudonocardiales</taxon>
        <taxon>Pseudonocardiaceae</taxon>
    </lineage>
</organism>
<dbReference type="GO" id="GO:0032259">
    <property type="term" value="P:methylation"/>
    <property type="evidence" value="ECO:0007669"/>
    <property type="project" value="UniProtKB-KW"/>
</dbReference>
<dbReference type="Gene3D" id="3.40.50.150">
    <property type="entry name" value="Vaccinia Virus protein VP39"/>
    <property type="match status" value="1"/>
</dbReference>
<protein>
    <submittedName>
        <fullName evidence="2">SAM-dependent methyltransferase</fullName>
    </submittedName>
</protein>
<dbReference type="Pfam" id="PF13649">
    <property type="entry name" value="Methyltransf_25"/>
    <property type="match status" value="1"/>
</dbReference>
<dbReference type="SUPFAM" id="SSF53335">
    <property type="entry name" value="S-adenosyl-L-methionine-dependent methyltransferases"/>
    <property type="match status" value="1"/>
</dbReference>
<dbReference type="InterPro" id="IPR029063">
    <property type="entry name" value="SAM-dependent_MTases_sf"/>
</dbReference>